<dbReference type="OMA" id="WILFFRI"/>
<dbReference type="GO" id="GO:0005737">
    <property type="term" value="C:cytoplasm"/>
    <property type="evidence" value="ECO:0007669"/>
    <property type="project" value="TreeGrafter"/>
</dbReference>
<dbReference type="SUPFAM" id="SSF47616">
    <property type="entry name" value="GST C-terminal domain-like"/>
    <property type="match status" value="1"/>
</dbReference>
<evidence type="ECO:0000313" key="3">
    <source>
        <dbReference type="Proteomes" id="UP000184267"/>
    </source>
</evidence>
<dbReference type="PANTHER" id="PTHR43968">
    <property type="match status" value="1"/>
</dbReference>
<dbReference type="InterPro" id="IPR054416">
    <property type="entry name" value="GST_UstS-like_C"/>
</dbReference>
<dbReference type="Pfam" id="PF22041">
    <property type="entry name" value="GST_C_7"/>
    <property type="match status" value="1"/>
</dbReference>
<comment type="caution">
    <text evidence="2">The sequence shown here is derived from an EMBL/GenBank/DDBJ whole genome shotgun (WGS) entry which is preliminary data.</text>
</comment>
<evidence type="ECO:0000313" key="2">
    <source>
        <dbReference type="EMBL" id="OJT03278.1"/>
    </source>
</evidence>
<reference evidence="2 3" key="1">
    <citation type="submission" date="2016-10" db="EMBL/GenBank/DDBJ databases">
        <title>Genome sequence of the basidiomycete white-rot fungus Trametes pubescens.</title>
        <authorList>
            <person name="Makela M.R."/>
            <person name="Granchi Z."/>
            <person name="Peng M."/>
            <person name="De Vries R.P."/>
            <person name="Grigoriev I."/>
            <person name="Riley R."/>
            <person name="Hilden K."/>
        </authorList>
    </citation>
    <scope>NUCLEOTIDE SEQUENCE [LARGE SCALE GENOMIC DNA]</scope>
    <source>
        <strain evidence="2 3">FBCC735</strain>
    </source>
</reference>
<protein>
    <recommendedName>
        <fullName evidence="1">GST N-terminal domain-containing protein</fullName>
    </recommendedName>
</protein>
<dbReference type="InterPro" id="IPR050983">
    <property type="entry name" value="GST_Omega/HSP26"/>
</dbReference>
<feature type="domain" description="GST N-terminal" evidence="1">
    <location>
        <begin position="11"/>
        <end position="102"/>
    </location>
</feature>
<dbReference type="AlphaFoldDB" id="A0A1M2V6Q0"/>
<gene>
    <name evidence="2" type="ORF">TRAPUB_6146</name>
</gene>
<proteinExistence type="predicted"/>
<dbReference type="Proteomes" id="UP000184267">
    <property type="component" value="Unassembled WGS sequence"/>
</dbReference>
<dbReference type="Gene3D" id="1.20.1050.10">
    <property type="match status" value="1"/>
</dbReference>
<evidence type="ECO:0000259" key="1">
    <source>
        <dbReference type="PROSITE" id="PS50404"/>
    </source>
</evidence>
<dbReference type="InterPro" id="IPR004045">
    <property type="entry name" value="Glutathione_S-Trfase_N"/>
</dbReference>
<accession>A0A1M2V6Q0</accession>
<name>A0A1M2V6Q0_TRAPU</name>
<dbReference type="PROSITE" id="PS50404">
    <property type="entry name" value="GST_NTER"/>
    <property type="match status" value="1"/>
</dbReference>
<dbReference type="Pfam" id="PF13409">
    <property type="entry name" value="GST_N_2"/>
    <property type="match status" value="1"/>
</dbReference>
<dbReference type="InterPro" id="IPR036282">
    <property type="entry name" value="Glutathione-S-Trfase_C_sf"/>
</dbReference>
<dbReference type="OrthoDB" id="4951845at2759"/>
<sequence>MAEPIVFYDIPGKDSVHKAVSWNTWKTRFTLNIKGIRYKTVWVEHPDIPALSRKIGAPPTSHDADGAPQYTLPAIYDPNTKTALADSAVIVRYLDKTYPDTPRLIPAGTDALHAAFDRACHFLLDSDLVPLVVNESANVLLPRGAAYFRATREATFGGPLQEIAPLGSAKREKHWAGVKKAFSAFARWIQADGVDKPFLLGDLIGFADVTLASFLVFMRVVLGEDSKEWADLKTWDGGRWARYAEAFKRYESVDVGEIVVL</sequence>
<dbReference type="EMBL" id="MNAD01001620">
    <property type="protein sequence ID" value="OJT03278.1"/>
    <property type="molecule type" value="Genomic_DNA"/>
</dbReference>
<dbReference type="STRING" id="154538.A0A1M2V6Q0"/>
<dbReference type="PANTHER" id="PTHR43968:SF6">
    <property type="entry name" value="GLUTATHIONE S-TRANSFERASE OMEGA"/>
    <property type="match status" value="1"/>
</dbReference>
<dbReference type="SUPFAM" id="SSF52833">
    <property type="entry name" value="Thioredoxin-like"/>
    <property type="match status" value="1"/>
</dbReference>
<dbReference type="Gene3D" id="3.40.30.10">
    <property type="entry name" value="Glutaredoxin"/>
    <property type="match status" value="1"/>
</dbReference>
<organism evidence="2 3">
    <name type="scientific">Trametes pubescens</name>
    <name type="common">White-rot fungus</name>
    <dbReference type="NCBI Taxonomy" id="154538"/>
    <lineage>
        <taxon>Eukaryota</taxon>
        <taxon>Fungi</taxon>
        <taxon>Dikarya</taxon>
        <taxon>Basidiomycota</taxon>
        <taxon>Agaricomycotina</taxon>
        <taxon>Agaricomycetes</taxon>
        <taxon>Polyporales</taxon>
        <taxon>Polyporaceae</taxon>
        <taxon>Trametes</taxon>
    </lineage>
</organism>
<dbReference type="InterPro" id="IPR036249">
    <property type="entry name" value="Thioredoxin-like_sf"/>
</dbReference>
<keyword evidence="3" id="KW-1185">Reference proteome</keyword>